<proteinExistence type="predicted"/>
<comment type="caution">
    <text evidence="3">The sequence shown here is derived from an EMBL/GenBank/DDBJ whole genome shotgun (WGS) entry which is preliminary data.</text>
</comment>
<dbReference type="SFLD" id="SFLDG00358">
    <property type="entry name" value="Main_(cytGST)"/>
    <property type="match status" value="1"/>
</dbReference>
<gene>
    <name evidence="3" type="ORF">ACFOMG_17250</name>
</gene>
<dbReference type="PANTHER" id="PTHR42673:SF4">
    <property type="entry name" value="MALEYLACETOACETATE ISOMERASE"/>
    <property type="match status" value="1"/>
</dbReference>
<dbReference type="Pfam" id="PF13417">
    <property type="entry name" value="GST_N_3"/>
    <property type="match status" value="1"/>
</dbReference>
<reference evidence="4" key="1">
    <citation type="journal article" date="2019" name="Int. J. Syst. Evol. Microbiol.">
        <title>The Global Catalogue of Microorganisms (GCM) 10K type strain sequencing project: providing services to taxonomists for standard genome sequencing and annotation.</title>
        <authorList>
            <consortium name="The Broad Institute Genomics Platform"/>
            <consortium name="The Broad Institute Genome Sequencing Center for Infectious Disease"/>
            <person name="Wu L."/>
            <person name="Ma J."/>
        </authorList>
    </citation>
    <scope>NUCLEOTIDE SEQUENCE [LARGE SCALE GENOMIC DNA]</scope>
    <source>
        <strain evidence="4">KCTC 42424</strain>
    </source>
</reference>
<dbReference type="Gene3D" id="3.40.30.10">
    <property type="entry name" value="Glutaredoxin"/>
    <property type="match status" value="1"/>
</dbReference>
<dbReference type="InterPro" id="IPR004045">
    <property type="entry name" value="Glutathione_S-Trfase_N"/>
</dbReference>
<dbReference type="EMBL" id="JBHRYB010000025">
    <property type="protein sequence ID" value="MFC3681852.1"/>
    <property type="molecule type" value="Genomic_DNA"/>
</dbReference>
<organism evidence="3 4">
    <name type="scientific">Bacterioplanoides pacificum</name>
    <dbReference type="NCBI Taxonomy" id="1171596"/>
    <lineage>
        <taxon>Bacteria</taxon>
        <taxon>Pseudomonadati</taxon>
        <taxon>Pseudomonadota</taxon>
        <taxon>Gammaproteobacteria</taxon>
        <taxon>Oceanospirillales</taxon>
        <taxon>Oceanospirillaceae</taxon>
        <taxon>Bacterioplanoides</taxon>
    </lineage>
</organism>
<dbReference type="SUPFAM" id="SSF52833">
    <property type="entry name" value="Thioredoxin-like"/>
    <property type="match status" value="1"/>
</dbReference>
<evidence type="ECO:0000313" key="4">
    <source>
        <dbReference type="Proteomes" id="UP001595722"/>
    </source>
</evidence>
<sequence>MSIILHQFDMSPFCDKVRRVLKYKGLDYQTDNITLQQVQFGYLKKLSPIGKLPVLSLNGTNIADSSTIIAELERQYPEKPLLPADKKQAALVHFFEDWADESLYFNELYLRFVVPSNRAQYGALAAKEDNALFAAIGKMVAPDMIARQANAQGIGRKSLADVLSDLKKHFCCLSDWLDGQDYLVADSLTLADIAVACQLDCIVATPEGKGVAADYPRVIEWLNRVAEKTL</sequence>
<dbReference type="Pfam" id="PF00043">
    <property type="entry name" value="GST_C"/>
    <property type="match status" value="1"/>
</dbReference>
<dbReference type="PROSITE" id="PS50404">
    <property type="entry name" value="GST_NTER"/>
    <property type="match status" value="1"/>
</dbReference>
<evidence type="ECO:0000259" key="1">
    <source>
        <dbReference type="PROSITE" id="PS50404"/>
    </source>
</evidence>
<dbReference type="Gene3D" id="1.20.1050.10">
    <property type="match status" value="1"/>
</dbReference>
<evidence type="ECO:0000313" key="3">
    <source>
        <dbReference type="EMBL" id="MFC3681852.1"/>
    </source>
</evidence>
<evidence type="ECO:0000259" key="2">
    <source>
        <dbReference type="PROSITE" id="PS50405"/>
    </source>
</evidence>
<dbReference type="InterPro" id="IPR010987">
    <property type="entry name" value="Glutathione-S-Trfase_C-like"/>
</dbReference>
<dbReference type="PANTHER" id="PTHR42673">
    <property type="entry name" value="MALEYLACETOACETATE ISOMERASE"/>
    <property type="match status" value="1"/>
</dbReference>
<dbReference type="PROSITE" id="PS51354">
    <property type="entry name" value="GLUTAREDOXIN_2"/>
    <property type="match status" value="1"/>
</dbReference>
<dbReference type="PROSITE" id="PS50405">
    <property type="entry name" value="GST_CTER"/>
    <property type="match status" value="1"/>
</dbReference>
<accession>A0ABV7VYQ7</accession>
<dbReference type="InterPro" id="IPR004046">
    <property type="entry name" value="GST_C"/>
</dbReference>
<feature type="domain" description="GST N-terminal" evidence="1">
    <location>
        <begin position="1"/>
        <end position="80"/>
    </location>
</feature>
<dbReference type="SUPFAM" id="SSF47616">
    <property type="entry name" value="GST C-terminal domain-like"/>
    <property type="match status" value="1"/>
</dbReference>
<dbReference type="InterPro" id="IPR036249">
    <property type="entry name" value="Thioredoxin-like_sf"/>
</dbReference>
<dbReference type="RefSeq" id="WP_376868499.1">
    <property type="nucleotide sequence ID" value="NZ_JBHRYB010000025.1"/>
</dbReference>
<dbReference type="Proteomes" id="UP001595722">
    <property type="component" value="Unassembled WGS sequence"/>
</dbReference>
<dbReference type="InterPro" id="IPR040079">
    <property type="entry name" value="Glutathione_S-Trfase"/>
</dbReference>
<name>A0ABV7VYQ7_9GAMM</name>
<dbReference type="InterPro" id="IPR036282">
    <property type="entry name" value="Glutathione-S-Trfase_C_sf"/>
</dbReference>
<feature type="domain" description="GST C-terminal" evidence="2">
    <location>
        <begin position="85"/>
        <end position="230"/>
    </location>
</feature>
<keyword evidence="4" id="KW-1185">Reference proteome</keyword>
<dbReference type="CDD" id="cd00299">
    <property type="entry name" value="GST_C_family"/>
    <property type="match status" value="1"/>
</dbReference>
<protein>
    <submittedName>
        <fullName evidence="3">Glutathione S-transferase family protein</fullName>
    </submittedName>
</protein>
<dbReference type="SFLD" id="SFLDS00019">
    <property type="entry name" value="Glutathione_Transferase_(cytos"/>
    <property type="match status" value="1"/>
</dbReference>